<name>A0A538SU72_UNCEI</name>
<proteinExistence type="predicted"/>
<dbReference type="InterPro" id="IPR039648">
    <property type="entry name" value="DHPH_N"/>
</dbReference>
<evidence type="ECO:0000313" key="2">
    <source>
        <dbReference type="EMBL" id="TMQ54930.1"/>
    </source>
</evidence>
<gene>
    <name evidence="2" type="ORF">E6K74_04775</name>
</gene>
<dbReference type="EMBL" id="VBOU01000048">
    <property type="protein sequence ID" value="TMQ54930.1"/>
    <property type="molecule type" value="Genomic_DNA"/>
</dbReference>
<dbReference type="Proteomes" id="UP000319829">
    <property type="component" value="Unassembled WGS sequence"/>
</dbReference>
<evidence type="ECO:0000259" key="1">
    <source>
        <dbReference type="Pfam" id="PF00070"/>
    </source>
</evidence>
<comment type="caution">
    <text evidence="2">The sequence shown here is derived from an EMBL/GenBank/DDBJ whole genome shotgun (WGS) entry which is preliminary data.</text>
</comment>
<accession>A0A538SU72</accession>
<feature type="domain" description="Pyridine nucleotide-disulphide oxidoreductase N-terminal" evidence="1">
    <location>
        <begin position="5"/>
        <end position="35"/>
    </location>
</feature>
<dbReference type="AlphaFoldDB" id="A0A538SU72"/>
<dbReference type="Gene3D" id="3.50.50.60">
    <property type="entry name" value="FAD/NAD(P)-binding domain"/>
    <property type="match status" value="1"/>
</dbReference>
<dbReference type="Pfam" id="PF00070">
    <property type="entry name" value="Pyr_redox"/>
    <property type="match status" value="1"/>
</dbReference>
<protein>
    <recommendedName>
        <fullName evidence="1">Pyridine nucleotide-disulphide oxidoreductase N-terminal domain-containing protein</fullName>
    </recommendedName>
</protein>
<dbReference type="PRINTS" id="PR00368">
    <property type="entry name" value="FADPNR"/>
</dbReference>
<reference evidence="2 3" key="1">
    <citation type="journal article" date="2019" name="Nat. Microbiol.">
        <title>Mediterranean grassland soil C-N compound turnover is dependent on rainfall and depth, and is mediated by genomically divergent microorganisms.</title>
        <authorList>
            <person name="Diamond S."/>
            <person name="Andeer P.F."/>
            <person name="Li Z."/>
            <person name="Crits-Christoph A."/>
            <person name="Burstein D."/>
            <person name="Anantharaman K."/>
            <person name="Lane K.R."/>
            <person name="Thomas B.C."/>
            <person name="Pan C."/>
            <person name="Northen T.R."/>
            <person name="Banfield J.F."/>
        </authorList>
    </citation>
    <scope>NUCLEOTIDE SEQUENCE [LARGE SCALE GENOMIC DNA]</scope>
    <source>
        <strain evidence="2">WS_4</strain>
    </source>
</reference>
<dbReference type="SUPFAM" id="SSF51905">
    <property type="entry name" value="FAD/NAD(P)-binding domain"/>
    <property type="match status" value="1"/>
</dbReference>
<sequence length="424" mass="45274">MTARKIAIVGAGPIGLEAALRARHAGHEVTVFESASVGEHFRLYGPVPLFTPFHMNSTALGRERLRAGGLKLPGDDETLTAEELRERYILPLSRLPELADAVQEGAKVVSIAREGTTKSRSIAATGDRARVLNPFLLQVMASKGGAWFTRADVVIDATGVYGTANKTGPGGLPAFGEEDLGGRLEQRLPSISGEATSRYAGKRILLLGDGHSAANAIVDLDALVRAGGGAARTRVEWVHRDRGDGIFAPVPEAELESLPVLRDLDRSANRIAREAGWIRRHPGATVTSYRVLASGAVEATLEDSRGKEQRIEVDRVLALVGYRPDLSLFRELQIHLCYASEAPMALAAAILASQMKEPTAAQGCLGQVSHGPESMKSPEPDFYLLGSKSYGRNPNFLLSLGHQQIADIFTLIGAPEPGLNVASS</sequence>
<organism evidence="2 3">
    <name type="scientific">Eiseniibacteriota bacterium</name>
    <dbReference type="NCBI Taxonomy" id="2212470"/>
    <lineage>
        <taxon>Bacteria</taxon>
        <taxon>Candidatus Eiseniibacteriota</taxon>
    </lineage>
</organism>
<dbReference type="InterPro" id="IPR036188">
    <property type="entry name" value="FAD/NAD-bd_sf"/>
</dbReference>
<dbReference type="PRINTS" id="PR00411">
    <property type="entry name" value="PNDRDTASEI"/>
</dbReference>
<evidence type="ECO:0000313" key="3">
    <source>
        <dbReference type="Proteomes" id="UP000319829"/>
    </source>
</evidence>